<evidence type="ECO:0000256" key="1">
    <source>
        <dbReference type="SAM" id="MobiDB-lite"/>
    </source>
</evidence>
<gene>
    <name evidence="2" type="ORF">AMS68_000146</name>
</gene>
<dbReference type="OrthoDB" id="5355126at2759"/>
<protein>
    <submittedName>
        <fullName evidence="2">Uncharacterized protein</fullName>
    </submittedName>
</protein>
<name>A0A6H0XJ17_9PEZI</name>
<keyword evidence="3" id="KW-1185">Reference proteome</keyword>
<reference evidence="2 3" key="1">
    <citation type="journal article" date="2016" name="Sci. Rep.">
        <title>Peltaster fructicola genome reveals evolution from an invasive phytopathogen to an ectophytic parasite.</title>
        <authorList>
            <person name="Xu C."/>
            <person name="Chen H."/>
            <person name="Gleason M.L."/>
            <person name="Xu J.R."/>
            <person name="Liu H."/>
            <person name="Zhang R."/>
            <person name="Sun G."/>
        </authorList>
    </citation>
    <scope>NUCLEOTIDE SEQUENCE [LARGE SCALE GENOMIC DNA]</scope>
    <source>
        <strain evidence="2 3">LNHT1506</strain>
    </source>
</reference>
<feature type="compositionally biased region" description="Low complexity" evidence="1">
    <location>
        <begin position="130"/>
        <end position="140"/>
    </location>
</feature>
<proteinExistence type="predicted"/>
<dbReference type="Proteomes" id="UP000503462">
    <property type="component" value="Chromosome 1"/>
</dbReference>
<evidence type="ECO:0000313" key="3">
    <source>
        <dbReference type="Proteomes" id="UP000503462"/>
    </source>
</evidence>
<dbReference type="AlphaFoldDB" id="A0A6H0XJ17"/>
<dbReference type="EMBL" id="CP051139">
    <property type="protein sequence ID" value="QIW94628.1"/>
    <property type="molecule type" value="Genomic_DNA"/>
</dbReference>
<evidence type="ECO:0000313" key="2">
    <source>
        <dbReference type="EMBL" id="QIW94628.1"/>
    </source>
</evidence>
<sequence>MSNRALTYGAGLVAVAGGYYLYQAGGSPKAAEKRFEHDVTKAASSVRGELPGKTDELKSGAKVYAADAGKKIDDLTHDAKRGIANADAKLEQYRASAEKNIDAALKETRKEVNAAVDSFDKNVSQAKSSVSGWFGSSNSNDQNERTHPGWGPVQESVLESPRVSPRSSTPYSFAWPDAVDRLARYTIEINLDSPSSQPTIVAEKKESLSLCEIDERCARLESLHKQKIRRELENPGHRKPYSITADELDEYLDDDMSMDPSVAKLTVAMRMMRSALKQYQQVDLEMEKSAKPSYLPQIRLMEDHTELTSILRCIESIINKDMIAKEETKDCGFNNLNNAGEIQPCSLGGTCW</sequence>
<feature type="region of interest" description="Disordered" evidence="1">
    <location>
        <begin position="130"/>
        <end position="166"/>
    </location>
</feature>
<accession>A0A6H0XJ17</accession>
<organism evidence="2 3">
    <name type="scientific">Peltaster fructicola</name>
    <dbReference type="NCBI Taxonomy" id="286661"/>
    <lineage>
        <taxon>Eukaryota</taxon>
        <taxon>Fungi</taxon>
        <taxon>Dikarya</taxon>
        <taxon>Ascomycota</taxon>
        <taxon>Pezizomycotina</taxon>
        <taxon>Dothideomycetes</taxon>
        <taxon>Dothideomycetes incertae sedis</taxon>
        <taxon>Peltaster</taxon>
    </lineage>
</organism>